<evidence type="ECO:0000313" key="11">
    <source>
        <dbReference type="Proteomes" id="UP001595892"/>
    </source>
</evidence>
<feature type="transmembrane region" description="Helical" evidence="8">
    <location>
        <begin position="99"/>
        <end position="117"/>
    </location>
</feature>
<evidence type="ECO:0000256" key="1">
    <source>
        <dbReference type="ARBA" id="ARBA00004651"/>
    </source>
</evidence>
<dbReference type="Pfam" id="PF00361">
    <property type="entry name" value="Proton_antipo_M"/>
    <property type="match status" value="1"/>
</dbReference>
<name>A0ABV9NQ76_9GAMM</name>
<dbReference type="PANTHER" id="PTHR42703">
    <property type="entry name" value="NADH DEHYDROGENASE"/>
    <property type="match status" value="1"/>
</dbReference>
<feature type="transmembrane region" description="Helical" evidence="8">
    <location>
        <begin position="254"/>
        <end position="271"/>
    </location>
</feature>
<evidence type="ECO:0000259" key="9">
    <source>
        <dbReference type="Pfam" id="PF00361"/>
    </source>
</evidence>
<dbReference type="InterPro" id="IPR003918">
    <property type="entry name" value="NADH_UbQ_OxRdtase"/>
</dbReference>
<comment type="similarity">
    <text evidence="2">Belongs to the CPA3 antiporters (TC 2.A.63) subunit D family.</text>
</comment>
<dbReference type="InterPro" id="IPR050586">
    <property type="entry name" value="CPA3_Na-H_Antiporter_D"/>
</dbReference>
<accession>A0ABV9NQ76</accession>
<dbReference type="EMBL" id="JBHSGG010000031">
    <property type="protein sequence ID" value="MFC4728718.1"/>
    <property type="molecule type" value="Genomic_DNA"/>
</dbReference>
<feature type="transmembrane region" description="Helical" evidence="8">
    <location>
        <begin position="154"/>
        <end position="180"/>
    </location>
</feature>
<feature type="transmembrane region" description="Helical" evidence="8">
    <location>
        <begin position="309"/>
        <end position="332"/>
    </location>
</feature>
<keyword evidence="5 8" id="KW-1133">Transmembrane helix</keyword>
<evidence type="ECO:0000256" key="7">
    <source>
        <dbReference type="RuleBase" id="RU000320"/>
    </source>
</evidence>
<dbReference type="PANTHER" id="PTHR42703:SF1">
    <property type="entry name" value="NA(+)_H(+) ANTIPORTER SUBUNIT D1"/>
    <property type="match status" value="1"/>
</dbReference>
<dbReference type="RefSeq" id="WP_377004759.1">
    <property type="nucleotide sequence ID" value="NZ_JBHSGG010000031.1"/>
</dbReference>
<feature type="transmembrane region" description="Helical" evidence="8">
    <location>
        <begin position="413"/>
        <end position="432"/>
    </location>
</feature>
<protein>
    <submittedName>
        <fullName evidence="10">Complex I subunit 5 family protein</fullName>
    </submittedName>
</protein>
<evidence type="ECO:0000256" key="6">
    <source>
        <dbReference type="ARBA" id="ARBA00023136"/>
    </source>
</evidence>
<feature type="transmembrane region" description="Helical" evidence="8">
    <location>
        <begin position="72"/>
        <end position="92"/>
    </location>
</feature>
<feature type="transmembrane region" description="Helical" evidence="8">
    <location>
        <begin position="379"/>
        <end position="401"/>
    </location>
</feature>
<organism evidence="10 11">
    <name type="scientific">Coralloluteibacterium thermophilum</name>
    <dbReference type="NCBI Taxonomy" id="2707049"/>
    <lineage>
        <taxon>Bacteria</taxon>
        <taxon>Pseudomonadati</taxon>
        <taxon>Pseudomonadota</taxon>
        <taxon>Gammaproteobacteria</taxon>
        <taxon>Lysobacterales</taxon>
        <taxon>Lysobacteraceae</taxon>
        <taxon>Coralloluteibacterium</taxon>
    </lineage>
</organism>
<reference evidence="11" key="1">
    <citation type="journal article" date="2019" name="Int. J. Syst. Evol. Microbiol.">
        <title>The Global Catalogue of Microorganisms (GCM) 10K type strain sequencing project: providing services to taxonomists for standard genome sequencing and annotation.</title>
        <authorList>
            <consortium name="The Broad Institute Genomics Platform"/>
            <consortium name="The Broad Institute Genome Sequencing Center for Infectious Disease"/>
            <person name="Wu L."/>
            <person name="Ma J."/>
        </authorList>
    </citation>
    <scope>NUCLEOTIDE SEQUENCE [LARGE SCALE GENOMIC DNA]</scope>
    <source>
        <strain evidence="11">CGMCC 1.13574</strain>
    </source>
</reference>
<keyword evidence="3" id="KW-1003">Cell membrane</keyword>
<gene>
    <name evidence="10" type="ORF">ACFO3Q_11105</name>
</gene>
<evidence type="ECO:0000256" key="8">
    <source>
        <dbReference type="SAM" id="Phobius"/>
    </source>
</evidence>
<evidence type="ECO:0000256" key="4">
    <source>
        <dbReference type="ARBA" id="ARBA00022692"/>
    </source>
</evidence>
<evidence type="ECO:0000313" key="10">
    <source>
        <dbReference type="EMBL" id="MFC4728718.1"/>
    </source>
</evidence>
<comment type="subcellular location">
    <subcellularLocation>
        <location evidence="1">Cell membrane</location>
        <topology evidence="1">Multi-pass membrane protein</topology>
    </subcellularLocation>
    <subcellularLocation>
        <location evidence="7">Membrane</location>
        <topology evidence="7">Multi-pass membrane protein</topology>
    </subcellularLocation>
</comment>
<feature type="transmembrane region" description="Helical" evidence="8">
    <location>
        <begin position="123"/>
        <end position="142"/>
    </location>
</feature>
<keyword evidence="4 7" id="KW-0812">Transmembrane</keyword>
<sequence length="550" mass="56185">MNAFALAAGLALLAPLLVCALLPALGEARARQVLRIALPAAGLPALALGLDPSGTLDLPWLLLGTRLETSDIGRALLLLVGIAWTLAGAYAADRVEARLRGFAAWWLLALAGIQLAALAGDLASFYLGYAAMSLSAYGLVAHPRTPAAVRAARIYLAMTLLGEGALLAGVLALAGSGIHLLADVPGAAAPTAAAWLLLAGFGVKVGVAGLHLWLPVAHPAAPVPASAVLSGVIVKAGLLGLLRLVPGAALPEGAVPVLVGLGLFTAFYAVATGLPQTRLKTVLAYSTVSQMGLLFAAAALALAGPEADAALALVTLLVLHHGLNKAALFLAAGHVPLRGALRGVLFWLPALSLAGLPLLSGALAKTGLKAGIEAVEMPAWTLTLLSLSSVGTTLLMWRAWTLARQGGEAPPRVHPALPMLVLAGVVVPWLWAAPLDLAALPAPYEVWAAAWPLGLAALLAWAWTRACRPLADRIVGRVPEGDVLHPILALLAALAAAAQRLPRPPAWRPPERLGARLEAAIAAAETRLGTLAAAGTAVLALVALTWLGWR</sequence>
<feature type="transmembrane region" description="Helical" evidence="8">
    <location>
        <begin position="192"/>
        <end position="214"/>
    </location>
</feature>
<feature type="transmembrane region" description="Helical" evidence="8">
    <location>
        <begin position="283"/>
        <end position="303"/>
    </location>
</feature>
<dbReference type="PRINTS" id="PR01437">
    <property type="entry name" value="NUOXDRDTASE4"/>
</dbReference>
<evidence type="ECO:0000256" key="2">
    <source>
        <dbReference type="ARBA" id="ARBA00005346"/>
    </source>
</evidence>
<feature type="transmembrane region" description="Helical" evidence="8">
    <location>
        <begin position="444"/>
        <end position="463"/>
    </location>
</feature>
<feature type="domain" description="NADH:quinone oxidoreductase/Mrp antiporter transmembrane" evidence="9">
    <location>
        <begin position="119"/>
        <end position="337"/>
    </location>
</feature>
<evidence type="ECO:0000256" key="5">
    <source>
        <dbReference type="ARBA" id="ARBA00022989"/>
    </source>
</evidence>
<proteinExistence type="inferred from homology"/>
<keyword evidence="6 8" id="KW-0472">Membrane</keyword>
<keyword evidence="11" id="KW-1185">Reference proteome</keyword>
<comment type="caution">
    <text evidence="10">The sequence shown here is derived from an EMBL/GenBank/DDBJ whole genome shotgun (WGS) entry which is preliminary data.</text>
</comment>
<feature type="transmembrane region" description="Helical" evidence="8">
    <location>
        <begin position="344"/>
        <end position="364"/>
    </location>
</feature>
<dbReference type="InterPro" id="IPR001750">
    <property type="entry name" value="ND/Mrp_TM"/>
</dbReference>
<evidence type="ECO:0000256" key="3">
    <source>
        <dbReference type="ARBA" id="ARBA00022475"/>
    </source>
</evidence>
<feature type="transmembrane region" description="Helical" evidence="8">
    <location>
        <begin position="528"/>
        <end position="549"/>
    </location>
</feature>
<feature type="transmembrane region" description="Helical" evidence="8">
    <location>
        <begin position="221"/>
        <end position="242"/>
    </location>
</feature>
<dbReference type="Proteomes" id="UP001595892">
    <property type="component" value="Unassembled WGS sequence"/>
</dbReference>